<evidence type="ECO:0000256" key="7">
    <source>
        <dbReference type="RuleBase" id="RU003879"/>
    </source>
</evidence>
<keyword evidence="3" id="KW-1003">Cell membrane</keyword>
<dbReference type="OrthoDB" id="9793581at2"/>
<name>A0A1R1MKJ4_9BACT</name>
<keyword evidence="10" id="KW-1185">Reference proteome</keyword>
<reference evidence="9 10" key="1">
    <citation type="submission" date="2016-10" db="EMBL/GenBank/DDBJ databases">
        <title>Genome sequence of a sulfur-reducing bacterium Desulfurobacterium indicum K6013.</title>
        <authorList>
            <person name="Cao J."/>
            <person name="Shao Z."/>
            <person name="Alain K."/>
            <person name="Jebbar M."/>
        </authorList>
    </citation>
    <scope>NUCLEOTIDE SEQUENCE [LARGE SCALE GENOMIC DNA]</scope>
    <source>
        <strain evidence="9 10">K6013</strain>
    </source>
</reference>
<evidence type="ECO:0000256" key="2">
    <source>
        <dbReference type="ARBA" id="ARBA00005811"/>
    </source>
</evidence>
<evidence type="ECO:0000256" key="4">
    <source>
        <dbReference type="ARBA" id="ARBA00022692"/>
    </source>
</evidence>
<dbReference type="PANTHER" id="PTHR30558">
    <property type="entry name" value="EXBD MEMBRANE COMPONENT OF PMF-DRIVEN MACROMOLECULE IMPORT SYSTEM"/>
    <property type="match status" value="1"/>
</dbReference>
<evidence type="ECO:0000256" key="5">
    <source>
        <dbReference type="ARBA" id="ARBA00022989"/>
    </source>
</evidence>
<evidence type="ECO:0000256" key="1">
    <source>
        <dbReference type="ARBA" id="ARBA00004162"/>
    </source>
</evidence>
<dbReference type="GO" id="GO:0022857">
    <property type="term" value="F:transmembrane transporter activity"/>
    <property type="evidence" value="ECO:0007669"/>
    <property type="project" value="InterPro"/>
</dbReference>
<sequence length="127" mass="14254">MIEFRKKNDDSSILDIAPLVDMVFLLLIFFLLTNSYQKHQVSVALPATKSGQEVTENKKNYTIEIKADGTIIINGKISSIKDIEKIPKTAEVDIAGDKNISYQTFIKVLDRLKEAGINNVNLLTLKE</sequence>
<keyword evidence="6 8" id="KW-0472">Membrane</keyword>
<keyword evidence="7" id="KW-0653">Protein transport</keyword>
<comment type="subcellular location">
    <subcellularLocation>
        <location evidence="1">Cell membrane</location>
        <topology evidence="1">Single-pass membrane protein</topology>
    </subcellularLocation>
    <subcellularLocation>
        <location evidence="7">Cell membrane</location>
        <topology evidence="7">Single-pass type II membrane protein</topology>
    </subcellularLocation>
</comment>
<keyword evidence="5 8" id="KW-1133">Transmembrane helix</keyword>
<keyword evidence="7" id="KW-0813">Transport</keyword>
<feature type="transmembrane region" description="Helical" evidence="8">
    <location>
        <begin position="12"/>
        <end position="32"/>
    </location>
</feature>
<dbReference type="EMBL" id="MOEN01000020">
    <property type="protein sequence ID" value="OMH40331.1"/>
    <property type="molecule type" value="Genomic_DNA"/>
</dbReference>
<evidence type="ECO:0000256" key="3">
    <source>
        <dbReference type="ARBA" id="ARBA00022475"/>
    </source>
</evidence>
<accession>A0A1R1MKJ4</accession>
<dbReference type="STRING" id="1914305.BLW93_05850"/>
<dbReference type="Proteomes" id="UP000187408">
    <property type="component" value="Unassembled WGS sequence"/>
</dbReference>
<comment type="caution">
    <text evidence="9">The sequence shown here is derived from an EMBL/GenBank/DDBJ whole genome shotgun (WGS) entry which is preliminary data.</text>
</comment>
<comment type="similarity">
    <text evidence="2 7">Belongs to the ExbD/TolR family.</text>
</comment>
<proteinExistence type="inferred from homology"/>
<organism evidence="9 10">
    <name type="scientific">Desulfurobacterium indicum</name>
    <dbReference type="NCBI Taxonomy" id="1914305"/>
    <lineage>
        <taxon>Bacteria</taxon>
        <taxon>Pseudomonadati</taxon>
        <taxon>Aquificota</taxon>
        <taxon>Aquificia</taxon>
        <taxon>Desulfurobacteriales</taxon>
        <taxon>Desulfurobacteriaceae</taxon>
        <taxon>Desulfurobacterium</taxon>
    </lineage>
</organism>
<dbReference type="GO" id="GO:0005886">
    <property type="term" value="C:plasma membrane"/>
    <property type="evidence" value="ECO:0007669"/>
    <property type="project" value="UniProtKB-SubCell"/>
</dbReference>
<protein>
    <recommendedName>
        <fullName evidence="11">Biopolymer transporter ExbD</fullName>
    </recommendedName>
</protein>
<dbReference type="GO" id="GO:0015031">
    <property type="term" value="P:protein transport"/>
    <property type="evidence" value="ECO:0007669"/>
    <property type="project" value="UniProtKB-KW"/>
</dbReference>
<evidence type="ECO:0000313" key="9">
    <source>
        <dbReference type="EMBL" id="OMH40331.1"/>
    </source>
</evidence>
<dbReference type="AlphaFoldDB" id="A0A1R1MKJ4"/>
<evidence type="ECO:0000256" key="6">
    <source>
        <dbReference type="ARBA" id="ARBA00023136"/>
    </source>
</evidence>
<evidence type="ECO:0000256" key="8">
    <source>
        <dbReference type="SAM" id="Phobius"/>
    </source>
</evidence>
<gene>
    <name evidence="9" type="ORF">BLW93_05850</name>
</gene>
<dbReference type="Gene3D" id="3.30.420.270">
    <property type="match status" value="1"/>
</dbReference>
<dbReference type="Pfam" id="PF02472">
    <property type="entry name" value="ExbD"/>
    <property type="match status" value="1"/>
</dbReference>
<dbReference type="InterPro" id="IPR003400">
    <property type="entry name" value="ExbD"/>
</dbReference>
<evidence type="ECO:0008006" key="11">
    <source>
        <dbReference type="Google" id="ProtNLM"/>
    </source>
</evidence>
<dbReference type="RefSeq" id="WP_076713171.1">
    <property type="nucleotide sequence ID" value="NZ_MOEN01000020.1"/>
</dbReference>
<evidence type="ECO:0000313" key="10">
    <source>
        <dbReference type="Proteomes" id="UP000187408"/>
    </source>
</evidence>
<keyword evidence="4 7" id="KW-0812">Transmembrane</keyword>